<evidence type="ECO:0000313" key="4">
    <source>
        <dbReference type="EMBL" id="THH19020.1"/>
    </source>
</evidence>
<feature type="compositionally biased region" description="Basic residues" evidence="2">
    <location>
        <begin position="107"/>
        <end position="120"/>
    </location>
</feature>
<feature type="domain" description="DUF6697" evidence="3">
    <location>
        <begin position="186"/>
        <end position="385"/>
    </location>
</feature>
<dbReference type="Pfam" id="PF20411">
    <property type="entry name" value="DUF6697"/>
    <property type="match status" value="1"/>
</dbReference>
<dbReference type="EMBL" id="SGPL01000057">
    <property type="protein sequence ID" value="THH19020.1"/>
    <property type="molecule type" value="Genomic_DNA"/>
</dbReference>
<proteinExistence type="predicted"/>
<feature type="region of interest" description="Disordered" evidence="2">
    <location>
        <begin position="86"/>
        <end position="150"/>
    </location>
</feature>
<keyword evidence="5" id="KW-1185">Reference proteome</keyword>
<feature type="compositionally biased region" description="Acidic residues" evidence="2">
    <location>
        <begin position="398"/>
        <end position="413"/>
    </location>
</feature>
<gene>
    <name evidence="4" type="ORF">EW146_g2073</name>
</gene>
<dbReference type="InterPro" id="IPR046520">
    <property type="entry name" value="DUF6697"/>
</dbReference>
<evidence type="ECO:0000256" key="2">
    <source>
        <dbReference type="SAM" id="MobiDB-lite"/>
    </source>
</evidence>
<evidence type="ECO:0000259" key="3">
    <source>
        <dbReference type="Pfam" id="PF20411"/>
    </source>
</evidence>
<reference evidence="4 5" key="1">
    <citation type="submission" date="2019-02" db="EMBL/GenBank/DDBJ databases">
        <title>Genome sequencing of the rare red list fungi Bondarzewia mesenterica.</title>
        <authorList>
            <person name="Buettner E."/>
            <person name="Kellner H."/>
        </authorList>
    </citation>
    <scope>NUCLEOTIDE SEQUENCE [LARGE SCALE GENOMIC DNA]</scope>
    <source>
        <strain evidence="4 5">DSM 108281</strain>
    </source>
</reference>
<keyword evidence="1" id="KW-0175">Coiled coil</keyword>
<comment type="caution">
    <text evidence="4">The sequence shown here is derived from an EMBL/GenBank/DDBJ whole genome shotgun (WGS) entry which is preliminary data.</text>
</comment>
<feature type="compositionally biased region" description="Low complexity" evidence="2">
    <location>
        <begin position="121"/>
        <end position="134"/>
    </location>
</feature>
<feature type="coiled-coil region" evidence="1">
    <location>
        <begin position="30"/>
        <end position="57"/>
    </location>
</feature>
<evidence type="ECO:0000313" key="5">
    <source>
        <dbReference type="Proteomes" id="UP000310158"/>
    </source>
</evidence>
<evidence type="ECO:0000256" key="1">
    <source>
        <dbReference type="SAM" id="Coils"/>
    </source>
</evidence>
<sequence>MATHRASHSQGSTVDIERQRINWEQLNIYSNQQEDEIESLKKENDVLKRKILALEAKFKDRDRAITSVSRQRVDLDRGRSSLEPISQRDFLVPVKDGSRSSSSKPVRDRKAHSVKSRRATPARASSAARSARTSTHGDGQNTHHDVVDRAGRRAMPQFILDDRMSLRWYDLPQFQASFLVQPAKRGLFRKVYESISKRQSKHRGSADSYSPTPESFPGFLALNNISCPNLPTQPGQPGLCFAFLRSAKDMMTSSGDAGVYLVVRMSTKAWLYMGQYRAANPFFLTREEWTSQPDEVRQAWAKYVATSSRPAMNLMQLRAQIHLSILLDREPTEEKLGLFMRNKRVLVKDGIPIRDVINAWDHGWAMMKISAIECIGYDAEYQSRIGELKADDNSLASDGDEDVDDREDTEYEF</sequence>
<organism evidence="4 5">
    <name type="scientific">Bondarzewia mesenterica</name>
    <dbReference type="NCBI Taxonomy" id="1095465"/>
    <lineage>
        <taxon>Eukaryota</taxon>
        <taxon>Fungi</taxon>
        <taxon>Dikarya</taxon>
        <taxon>Basidiomycota</taxon>
        <taxon>Agaricomycotina</taxon>
        <taxon>Agaricomycetes</taxon>
        <taxon>Russulales</taxon>
        <taxon>Bondarzewiaceae</taxon>
        <taxon>Bondarzewia</taxon>
    </lineage>
</organism>
<feature type="region of interest" description="Disordered" evidence="2">
    <location>
        <begin position="390"/>
        <end position="413"/>
    </location>
</feature>
<name>A0A4S4M834_9AGAM</name>
<dbReference type="OrthoDB" id="3176940at2759"/>
<dbReference type="Proteomes" id="UP000310158">
    <property type="component" value="Unassembled WGS sequence"/>
</dbReference>
<accession>A0A4S4M834</accession>
<feature type="compositionally biased region" description="Basic and acidic residues" evidence="2">
    <location>
        <begin position="141"/>
        <end position="150"/>
    </location>
</feature>
<dbReference type="AlphaFoldDB" id="A0A4S4M834"/>
<protein>
    <recommendedName>
        <fullName evidence="3">DUF6697 domain-containing protein</fullName>
    </recommendedName>
</protein>